<dbReference type="GO" id="GO:0005829">
    <property type="term" value="C:cytosol"/>
    <property type="evidence" value="ECO:0007669"/>
    <property type="project" value="TreeGrafter"/>
</dbReference>
<sequence length="256" mass="28914">TRHIELHEQVEHTLHASGLITYFSKEKGEKAEARIENLEELVSAAKGFDNELEVEQGEPLSELTAFLTHAALEAGEGQADAWDDCVQLMTLHSSKGLEFPLVFICGLEEGLFPHQRSSEDEERLQEERRLCYVGITRAKEQLVLCYAEQRRLYGKETWGAPSSFIAQIPAQYIDEIRPSTGYKQTLNTNTPKANYNYLEPARNSGLSVGQRVLHQKFGEGIIINYEGQGKSTRVEVNFDEPGRKWLVLSYANLQAI</sequence>
<dbReference type="EC" id="3.6.4.12" evidence="6"/>
<dbReference type="PANTHER" id="PTHR11070">
    <property type="entry name" value="UVRD / RECB / PCRA DNA HELICASE FAMILY MEMBER"/>
    <property type="match status" value="1"/>
</dbReference>
<evidence type="ECO:0000256" key="3">
    <source>
        <dbReference type="ARBA" id="ARBA00022806"/>
    </source>
</evidence>
<dbReference type="PANTHER" id="PTHR11070:SF2">
    <property type="entry name" value="ATP-DEPENDENT DNA HELICASE SRS2"/>
    <property type="match status" value="1"/>
</dbReference>
<name>A0A3B0XQQ7_9ZZZZ</name>
<dbReference type="SUPFAM" id="SSF52540">
    <property type="entry name" value="P-loop containing nucleoside triphosphate hydrolases"/>
    <property type="match status" value="1"/>
</dbReference>
<keyword evidence="3 6" id="KW-0347">Helicase</keyword>
<evidence type="ECO:0000259" key="5">
    <source>
        <dbReference type="Pfam" id="PF13361"/>
    </source>
</evidence>
<evidence type="ECO:0000256" key="1">
    <source>
        <dbReference type="ARBA" id="ARBA00022741"/>
    </source>
</evidence>
<dbReference type="InterPro" id="IPR014017">
    <property type="entry name" value="DNA_helicase_UvrD-like_C"/>
</dbReference>
<evidence type="ECO:0000256" key="2">
    <source>
        <dbReference type="ARBA" id="ARBA00022801"/>
    </source>
</evidence>
<feature type="non-terminal residue" evidence="6">
    <location>
        <position position="1"/>
    </location>
</feature>
<dbReference type="GO" id="GO:0043138">
    <property type="term" value="F:3'-5' DNA helicase activity"/>
    <property type="evidence" value="ECO:0007669"/>
    <property type="project" value="TreeGrafter"/>
</dbReference>
<dbReference type="CDD" id="cd18807">
    <property type="entry name" value="SF1_C_UvrD"/>
    <property type="match status" value="1"/>
</dbReference>
<dbReference type="Pfam" id="PF21196">
    <property type="entry name" value="PcrA_UvrD_tudor"/>
    <property type="match status" value="1"/>
</dbReference>
<reference evidence="6" key="1">
    <citation type="submission" date="2018-06" db="EMBL/GenBank/DDBJ databases">
        <authorList>
            <person name="Zhirakovskaya E."/>
        </authorList>
    </citation>
    <scope>NUCLEOTIDE SEQUENCE</scope>
</reference>
<gene>
    <name evidence="6" type="ORF">MNBD_GAMMA10-1242</name>
</gene>
<dbReference type="AlphaFoldDB" id="A0A3B0XQQ7"/>
<dbReference type="GO" id="GO:0016787">
    <property type="term" value="F:hydrolase activity"/>
    <property type="evidence" value="ECO:0007669"/>
    <property type="project" value="UniProtKB-KW"/>
</dbReference>
<evidence type="ECO:0000256" key="4">
    <source>
        <dbReference type="ARBA" id="ARBA00022840"/>
    </source>
</evidence>
<dbReference type="GO" id="GO:0000725">
    <property type="term" value="P:recombinational repair"/>
    <property type="evidence" value="ECO:0007669"/>
    <property type="project" value="TreeGrafter"/>
</dbReference>
<protein>
    <submittedName>
        <fullName evidence="6">ATP-dependent DNA helicase UvrD/PcrA</fullName>
        <ecNumber evidence="6">3.6.4.12</ecNumber>
    </submittedName>
</protein>
<feature type="domain" description="UvrD-like helicase C-terminal" evidence="5">
    <location>
        <begin position="11"/>
        <end position="149"/>
    </location>
</feature>
<keyword evidence="1" id="KW-0547">Nucleotide-binding</keyword>
<accession>A0A3B0XQQ7</accession>
<dbReference type="GO" id="GO:0003677">
    <property type="term" value="F:DNA binding"/>
    <property type="evidence" value="ECO:0007669"/>
    <property type="project" value="InterPro"/>
</dbReference>
<dbReference type="InterPro" id="IPR027417">
    <property type="entry name" value="P-loop_NTPase"/>
</dbReference>
<keyword evidence="2 6" id="KW-0378">Hydrolase</keyword>
<organism evidence="6">
    <name type="scientific">hydrothermal vent metagenome</name>
    <dbReference type="NCBI Taxonomy" id="652676"/>
    <lineage>
        <taxon>unclassified sequences</taxon>
        <taxon>metagenomes</taxon>
        <taxon>ecological metagenomes</taxon>
    </lineage>
</organism>
<dbReference type="GO" id="GO:0005524">
    <property type="term" value="F:ATP binding"/>
    <property type="evidence" value="ECO:0007669"/>
    <property type="project" value="UniProtKB-KW"/>
</dbReference>
<dbReference type="EMBL" id="UOFJ01000220">
    <property type="protein sequence ID" value="VAW66453.1"/>
    <property type="molecule type" value="Genomic_DNA"/>
</dbReference>
<dbReference type="Pfam" id="PF13361">
    <property type="entry name" value="UvrD_C"/>
    <property type="match status" value="1"/>
</dbReference>
<evidence type="ECO:0000313" key="6">
    <source>
        <dbReference type="EMBL" id="VAW66453.1"/>
    </source>
</evidence>
<dbReference type="GO" id="GO:0033202">
    <property type="term" value="C:DNA helicase complex"/>
    <property type="evidence" value="ECO:0007669"/>
    <property type="project" value="TreeGrafter"/>
</dbReference>
<dbReference type="Gene3D" id="3.40.50.300">
    <property type="entry name" value="P-loop containing nucleotide triphosphate hydrolases"/>
    <property type="match status" value="1"/>
</dbReference>
<keyword evidence="4" id="KW-0067">ATP-binding</keyword>
<dbReference type="InterPro" id="IPR000212">
    <property type="entry name" value="DNA_helicase_UvrD/REP"/>
</dbReference>
<dbReference type="Gene3D" id="1.10.486.10">
    <property type="entry name" value="PCRA, domain 4"/>
    <property type="match status" value="1"/>
</dbReference>
<proteinExistence type="predicted"/>